<dbReference type="InterPro" id="IPR002002">
    <property type="entry name" value="Octopmn_rcpt"/>
</dbReference>
<dbReference type="EMBL" id="CAJFCJ010000003">
    <property type="protein sequence ID" value="CAD5113097.1"/>
    <property type="molecule type" value="Genomic_DNA"/>
</dbReference>
<dbReference type="Pfam" id="PF00001">
    <property type="entry name" value="7tm_1"/>
    <property type="match status" value="1"/>
</dbReference>
<dbReference type="InterPro" id="IPR000276">
    <property type="entry name" value="GPCR_Rhodpsn"/>
</dbReference>
<keyword evidence="9 10" id="KW-0807">Transducer</keyword>
<evidence type="ECO:0000256" key="8">
    <source>
        <dbReference type="ARBA" id="ARBA00023180"/>
    </source>
</evidence>
<dbReference type="PANTHER" id="PTHR24248:SF174">
    <property type="entry name" value="TYRAMINE_OCTOPAMINE RECEPTOR"/>
    <property type="match status" value="1"/>
</dbReference>
<comment type="caution">
    <text evidence="14">The sequence shown here is derived from an EMBL/GenBank/DDBJ whole genome shotgun (WGS) entry which is preliminary data.</text>
</comment>
<name>A0A7I8VBN1_9ANNE</name>
<comment type="similarity">
    <text evidence="10">Belongs to the G-protein coupled receptor 1 family.</text>
</comment>
<protein>
    <recommendedName>
        <fullName evidence="13">G-protein coupled receptors family 1 profile domain-containing protein</fullName>
    </recommendedName>
</protein>
<feature type="transmembrane region" description="Helical" evidence="12">
    <location>
        <begin position="122"/>
        <end position="143"/>
    </location>
</feature>
<sequence>MNSTIFPSSDYDSTTWTNFPFYNCSDCFGPTVVETEDEVLSMSLAEAITFAILMSACICATVIGNILVVLSVFTYRPLRGVQNFFIVSLAVADLAVAGLVMPFNVANFILGYWVFGSVFCDMWLTFDILTCTASILNLCAIALDRYYAIHDPINYAQKRTLKRVLITISIVWVASSIISVPPILGWNNKSGSLLDEKTGVCQLTDEKGFVIYSASGSFFIPLLIMTFVYCKIFIATRRRLRERAKAASAAKFAAATGKSLPSSKTTAQEASSTESPEDTQETLNSTPQPHRSRTKLLPSSDQNNTEPTTNTSAVQVHQFLEEKQKISLSRERRAARTLGIIMGVFVLCWLPFFLMYVWFSFTI</sequence>
<evidence type="ECO:0000313" key="15">
    <source>
        <dbReference type="Proteomes" id="UP000549394"/>
    </source>
</evidence>
<keyword evidence="15" id="KW-1185">Reference proteome</keyword>
<evidence type="ECO:0000256" key="10">
    <source>
        <dbReference type="RuleBase" id="RU000688"/>
    </source>
</evidence>
<feature type="compositionally biased region" description="Polar residues" evidence="11">
    <location>
        <begin position="297"/>
        <end position="314"/>
    </location>
</feature>
<organism evidence="14 15">
    <name type="scientific">Dimorphilus gyrociliatus</name>
    <dbReference type="NCBI Taxonomy" id="2664684"/>
    <lineage>
        <taxon>Eukaryota</taxon>
        <taxon>Metazoa</taxon>
        <taxon>Spiralia</taxon>
        <taxon>Lophotrochozoa</taxon>
        <taxon>Annelida</taxon>
        <taxon>Polychaeta</taxon>
        <taxon>Polychaeta incertae sedis</taxon>
        <taxon>Dinophilidae</taxon>
        <taxon>Dimorphilus</taxon>
    </lineage>
</organism>
<dbReference type="PANTHER" id="PTHR24248">
    <property type="entry name" value="ADRENERGIC RECEPTOR-RELATED G-PROTEIN COUPLED RECEPTOR"/>
    <property type="match status" value="1"/>
</dbReference>
<evidence type="ECO:0000256" key="2">
    <source>
        <dbReference type="ARBA" id="ARBA00022475"/>
    </source>
</evidence>
<feature type="domain" description="G-protein coupled receptors family 1 profile" evidence="13">
    <location>
        <begin position="64"/>
        <end position="363"/>
    </location>
</feature>
<reference evidence="14 15" key="1">
    <citation type="submission" date="2020-08" db="EMBL/GenBank/DDBJ databases">
        <authorList>
            <person name="Hejnol A."/>
        </authorList>
    </citation>
    <scope>NUCLEOTIDE SEQUENCE [LARGE SCALE GENOMIC DNA]</scope>
</reference>
<dbReference type="Gene3D" id="1.20.1070.10">
    <property type="entry name" value="Rhodopsin 7-helix transmembrane proteins"/>
    <property type="match status" value="1"/>
</dbReference>
<feature type="region of interest" description="Disordered" evidence="11">
    <location>
        <begin position="260"/>
        <end position="314"/>
    </location>
</feature>
<feature type="compositionally biased region" description="Polar residues" evidence="11">
    <location>
        <begin position="260"/>
        <end position="274"/>
    </location>
</feature>
<keyword evidence="2" id="KW-1003">Cell membrane</keyword>
<keyword evidence="8" id="KW-0325">Glycoprotein</keyword>
<dbReference type="PRINTS" id="PR00664">
    <property type="entry name" value="OCTOPAMINER"/>
</dbReference>
<feature type="transmembrane region" description="Helical" evidence="12">
    <location>
        <begin position="85"/>
        <end position="110"/>
    </location>
</feature>
<feature type="transmembrane region" description="Helical" evidence="12">
    <location>
        <begin position="164"/>
        <end position="184"/>
    </location>
</feature>
<dbReference type="OrthoDB" id="5955450at2759"/>
<dbReference type="PROSITE" id="PS50262">
    <property type="entry name" value="G_PROTEIN_RECEP_F1_2"/>
    <property type="match status" value="1"/>
</dbReference>
<evidence type="ECO:0000256" key="5">
    <source>
        <dbReference type="ARBA" id="ARBA00023040"/>
    </source>
</evidence>
<keyword evidence="3 10" id="KW-0812">Transmembrane</keyword>
<feature type="transmembrane region" description="Helical" evidence="12">
    <location>
        <begin position="47"/>
        <end position="73"/>
    </location>
</feature>
<comment type="subcellular location">
    <subcellularLocation>
        <location evidence="1">Cell membrane</location>
        <topology evidence="1">Multi-pass membrane protein</topology>
    </subcellularLocation>
</comment>
<dbReference type="Proteomes" id="UP000549394">
    <property type="component" value="Unassembled WGS sequence"/>
</dbReference>
<keyword evidence="4 12" id="KW-1133">Transmembrane helix</keyword>
<evidence type="ECO:0000256" key="11">
    <source>
        <dbReference type="SAM" id="MobiDB-lite"/>
    </source>
</evidence>
<keyword evidence="7 10" id="KW-0675">Receptor</keyword>
<evidence type="ECO:0000256" key="6">
    <source>
        <dbReference type="ARBA" id="ARBA00023136"/>
    </source>
</evidence>
<gene>
    <name evidence="14" type="ORF">DGYR_LOCUS2139</name>
</gene>
<evidence type="ECO:0000256" key="4">
    <source>
        <dbReference type="ARBA" id="ARBA00022989"/>
    </source>
</evidence>
<evidence type="ECO:0000256" key="12">
    <source>
        <dbReference type="SAM" id="Phobius"/>
    </source>
</evidence>
<proteinExistence type="inferred from homology"/>
<evidence type="ECO:0000256" key="1">
    <source>
        <dbReference type="ARBA" id="ARBA00004651"/>
    </source>
</evidence>
<keyword evidence="5 10" id="KW-0297">G-protein coupled receptor</keyword>
<keyword evidence="6 12" id="KW-0472">Membrane</keyword>
<evidence type="ECO:0000259" key="13">
    <source>
        <dbReference type="PROSITE" id="PS50262"/>
    </source>
</evidence>
<dbReference type="AlphaFoldDB" id="A0A7I8VBN1"/>
<dbReference type="SUPFAM" id="SSF81321">
    <property type="entry name" value="Family A G protein-coupled receptor-like"/>
    <property type="match status" value="1"/>
</dbReference>
<feature type="transmembrane region" description="Helical" evidence="12">
    <location>
        <begin position="338"/>
        <end position="359"/>
    </location>
</feature>
<dbReference type="PROSITE" id="PS00237">
    <property type="entry name" value="G_PROTEIN_RECEP_F1_1"/>
    <property type="match status" value="1"/>
</dbReference>
<evidence type="ECO:0000256" key="7">
    <source>
        <dbReference type="ARBA" id="ARBA00023170"/>
    </source>
</evidence>
<dbReference type="InterPro" id="IPR017452">
    <property type="entry name" value="GPCR_Rhodpsn_7TM"/>
</dbReference>
<evidence type="ECO:0000256" key="9">
    <source>
        <dbReference type="ARBA" id="ARBA00023224"/>
    </source>
</evidence>
<feature type="transmembrane region" description="Helical" evidence="12">
    <location>
        <begin position="209"/>
        <end position="234"/>
    </location>
</feature>
<dbReference type="GO" id="GO:0005886">
    <property type="term" value="C:plasma membrane"/>
    <property type="evidence" value="ECO:0007669"/>
    <property type="project" value="UniProtKB-SubCell"/>
</dbReference>
<dbReference type="GO" id="GO:0004989">
    <property type="term" value="F:octopamine receptor activity"/>
    <property type="evidence" value="ECO:0007669"/>
    <property type="project" value="InterPro"/>
</dbReference>
<accession>A0A7I8VBN1</accession>
<evidence type="ECO:0000313" key="14">
    <source>
        <dbReference type="EMBL" id="CAD5113097.1"/>
    </source>
</evidence>
<dbReference type="PRINTS" id="PR00237">
    <property type="entry name" value="GPCRRHODOPSN"/>
</dbReference>
<evidence type="ECO:0000256" key="3">
    <source>
        <dbReference type="ARBA" id="ARBA00022692"/>
    </source>
</evidence>